<reference evidence="2" key="2">
    <citation type="submission" date="2023-06" db="EMBL/GenBank/DDBJ databases">
        <authorList>
            <person name="Swenson N.G."/>
            <person name="Wegrzyn J.L."/>
            <person name="Mcevoy S.L."/>
        </authorList>
    </citation>
    <scope>NUCLEOTIDE SEQUENCE</scope>
    <source>
        <strain evidence="2">NS2018</strain>
        <tissue evidence="2">Leaf</tissue>
    </source>
</reference>
<evidence type="ECO:0000313" key="2">
    <source>
        <dbReference type="EMBL" id="KAK0597022.1"/>
    </source>
</evidence>
<comment type="caution">
    <text evidence="2">The sequence shown here is derived from an EMBL/GenBank/DDBJ whole genome shotgun (WGS) entry which is preliminary data.</text>
</comment>
<dbReference type="Proteomes" id="UP001168877">
    <property type="component" value="Unassembled WGS sequence"/>
</dbReference>
<keyword evidence="1" id="KW-1133">Transmembrane helix</keyword>
<gene>
    <name evidence="2" type="ORF">LWI29_021042</name>
</gene>
<proteinExistence type="predicted"/>
<name>A0AA39SMU9_ACESA</name>
<evidence type="ECO:0000313" key="3">
    <source>
        <dbReference type="Proteomes" id="UP001168877"/>
    </source>
</evidence>
<reference evidence="2" key="1">
    <citation type="journal article" date="2022" name="Plant J.">
        <title>Strategies of tolerance reflected in two North American maple genomes.</title>
        <authorList>
            <person name="McEvoy S.L."/>
            <person name="Sezen U.U."/>
            <person name="Trouern-Trend A."/>
            <person name="McMahon S.M."/>
            <person name="Schaberg P.G."/>
            <person name="Yang J."/>
            <person name="Wegrzyn J.L."/>
            <person name="Swenson N.G."/>
        </authorList>
    </citation>
    <scope>NUCLEOTIDE SEQUENCE</scope>
    <source>
        <strain evidence="2">NS2018</strain>
    </source>
</reference>
<accession>A0AA39SMU9</accession>
<dbReference type="AlphaFoldDB" id="A0AA39SMU9"/>
<feature type="transmembrane region" description="Helical" evidence="1">
    <location>
        <begin position="71"/>
        <end position="89"/>
    </location>
</feature>
<keyword evidence="3" id="KW-1185">Reference proteome</keyword>
<sequence>MEPTVMVQNLPAKESAMRAPMRGVKLAVPLKLVRVLEAGTSGMFSSCVRPQSRDSRLLAKNEWHCSYPSKLLSGILKMIMILTLLLLLLHLISSALVLVVDAQLHYLCCVVYVLKTPVKRFKTAS</sequence>
<protein>
    <submittedName>
        <fullName evidence="2">Uncharacterized protein</fullName>
    </submittedName>
</protein>
<dbReference type="EMBL" id="JAUESC010000004">
    <property type="protein sequence ID" value="KAK0597022.1"/>
    <property type="molecule type" value="Genomic_DNA"/>
</dbReference>
<evidence type="ECO:0000256" key="1">
    <source>
        <dbReference type="SAM" id="Phobius"/>
    </source>
</evidence>
<keyword evidence="1" id="KW-0472">Membrane</keyword>
<keyword evidence="1" id="KW-0812">Transmembrane</keyword>
<organism evidence="2 3">
    <name type="scientific">Acer saccharum</name>
    <name type="common">Sugar maple</name>
    <dbReference type="NCBI Taxonomy" id="4024"/>
    <lineage>
        <taxon>Eukaryota</taxon>
        <taxon>Viridiplantae</taxon>
        <taxon>Streptophyta</taxon>
        <taxon>Embryophyta</taxon>
        <taxon>Tracheophyta</taxon>
        <taxon>Spermatophyta</taxon>
        <taxon>Magnoliopsida</taxon>
        <taxon>eudicotyledons</taxon>
        <taxon>Gunneridae</taxon>
        <taxon>Pentapetalae</taxon>
        <taxon>rosids</taxon>
        <taxon>malvids</taxon>
        <taxon>Sapindales</taxon>
        <taxon>Sapindaceae</taxon>
        <taxon>Hippocastanoideae</taxon>
        <taxon>Acereae</taxon>
        <taxon>Acer</taxon>
    </lineage>
</organism>